<dbReference type="SUPFAM" id="SSF51905">
    <property type="entry name" value="FAD/NAD(P)-binding domain"/>
    <property type="match status" value="1"/>
</dbReference>
<dbReference type="GO" id="GO:0016614">
    <property type="term" value="F:oxidoreductase activity, acting on CH-OH group of donors"/>
    <property type="evidence" value="ECO:0007669"/>
    <property type="project" value="InterPro"/>
</dbReference>
<keyword evidence="7" id="KW-1185">Reference proteome</keyword>
<protein>
    <submittedName>
        <fullName evidence="6">GMC oxidoreductase</fullName>
    </submittedName>
</protein>
<dbReference type="GO" id="GO:0044550">
    <property type="term" value="P:secondary metabolite biosynthetic process"/>
    <property type="evidence" value="ECO:0007669"/>
    <property type="project" value="TreeGrafter"/>
</dbReference>
<proteinExistence type="inferred from homology"/>
<evidence type="ECO:0000256" key="1">
    <source>
        <dbReference type="ARBA" id="ARBA00010790"/>
    </source>
</evidence>
<keyword evidence="3" id="KW-0285">Flavoprotein</keyword>
<dbReference type="PANTHER" id="PTHR11552">
    <property type="entry name" value="GLUCOSE-METHANOL-CHOLINE GMC OXIDOREDUCTASE"/>
    <property type="match status" value="1"/>
</dbReference>
<comment type="caution">
    <text evidence="6">The sequence shown here is derived from an EMBL/GenBank/DDBJ whole genome shotgun (WGS) entry which is preliminary data.</text>
</comment>
<dbReference type="Proteomes" id="UP001278766">
    <property type="component" value="Unassembled WGS sequence"/>
</dbReference>
<evidence type="ECO:0000313" key="7">
    <source>
        <dbReference type="Proteomes" id="UP001278766"/>
    </source>
</evidence>
<comment type="cofactor">
    <cofactor evidence="3">
        <name>FAD</name>
        <dbReference type="ChEBI" id="CHEBI:57692"/>
    </cofactor>
</comment>
<dbReference type="RefSeq" id="XP_062664717.1">
    <property type="nucleotide sequence ID" value="XM_062802907.1"/>
</dbReference>
<evidence type="ECO:0000256" key="3">
    <source>
        <dbReference type="PIRSR" id="PIRSR000137-2"/>
    </source>
</evidence>
<evidence type="ECO:0000313" key="6">
    <source>
        <dbReference type="EMBL" id="KAK3301203.1"/>
    </source>
</evidence>
<dbReference type="SUPFAM" id="SSF54373">
    <property type="entry name" value="FAD-linked reductases, C-terminal domain"/>
    <property type="match status" value="1"/>
</dbReference>
<reference evidence="6" key="2">
    <citation type="submission" date="2023-06" db="EMBL/GenBank/DDBJ databases">
        <authorList>
            <consortium name="Lawrence Berkeley National Laboratory"/>
            <person name="Haridas S."/>
            <person name="Hensen N."/>
            <person name="Bonometti L."/>
            <person name="Westerberg I."/>
            <person name="Brannstrom I.O."/>
            <person name="Guillou S."/>
            <person name="Cros-Aarteil S."/>
            <person name="Calhoun S."/>
            <person name="Kuo A."/>
            <person name="Mondo S."/>
            <person name="Pangilinan J."/>
            <person name="Riley R."/>
            <person name="Labutti K."/>
            <person name="Andreopoulos B."/>
            <person name="Lipzen A."/>
            <person name="Chen C."/>
            <person name="Yanf M."/>
            <person name="Daum C."/>
            <person name="Ng V."/>
            <person name="Clum A."/>
            <person name="Steindorff A."/>
            <person name="Ohm R."/>
            <person name="Martin F."/>
            <person name="Silar P."/>
            <person name="Natvig D."/>
            <person name="Lalanne C."/>
            <person name="Gautier V."/>
            <person name="Ament-Velasquez S.L."/>
            <person name="Kruys A."/>
            <person name="Hutchinson M.I."/>
            <person name="Powell A.J."/>
            <person name="Barry K."/>
            <person name="Miller A.N."/>
            <person name="Grigoriev I.V."/>
            <person name="Debuchy R."/>
            <person name="Gladieux P."/>
            <person name="Thoren M.H."/>
            <person name="Johannesson H."/>
        </authorList>
    </citation>
    <scope>NUCLEOTIDE SEQUENCE</scope>
    <source>
        <strain evidence="6">CBS 168.71</strain>
    </source>
</reference>
<keyword evidence="2" id="KW-0325">Glycoprotein</keyword>
<dbReference type="Pfam" id="PF05199">
    <property type="entry name" value="GMC_oxred_C"/>
    <property type="match status" value="1"/>
</dbReference>
<evidence type="ECO:0000256" key="4">
    <source>
        <dbReference type="SAM" id="MobiDB-lite"/>
    </source>
</evidence>
<evidence type="ECO:0000259" key="5">
    <source>
        <dbReference type="PROSITE" id="PS00624"/>
    </source>
</evidence>
<dbReference type="InterPro" id="IPR000172">
    <property type="entry name" value="GMC_OxRdtase_N"/>
</dbReference>
<feature type="binding site" evidence="3">
    <location>
        <position position="146"/>
    </location>
    <ligand>
        <name>FAD</name>
        <dbReference type="ChEBI" id="CHEBI:57692"/>
    </ligand>
</feature>
<reference evidence="6" key="1">
    <citation type="journal article" date="2023" name="Mol. Phylogenet. Evol.">
        <title>Genome-scale phylogeny and comparative genomics of the fungal order Sordariales.</title>
        <authorList>
            <person name="Hensen N."/>
            <person name="Bonometti L."/>
            <person name="Westerberg I."/>
            <person name="Brannstrom I.O."/>
            <person name="Guillou S."/>
            <person name="Cros-Aarteil S."/>
            <person name="Calhoun S."/>
            <person name="Haridas S."/>
            <person name="Kuo A."/>
            <person name="Mondo S."/>
            <person name="Pangilinan J."/>
            <person name="Riley R."/>
            <person name="LaButti K."/>
            <person name="Andreopoulos B."/>
            <person name="Lipzen A."/>
            <person name="Chen C."/>
            <person name="Yan M."/>
            <person name="Daum C."/>
            <person name="Ng V."/>
            <person name="Clum A."/>
            <person name="Steindorff A."/>
            <person name="Ohm R.A."/>
            <person name="Martin F."/>
            <person name="Silar P."/>
            <person name="Natvig D.O."/>
            <person name="Lalanne C."/>
            <person name="Gautier V."/>
            <person name="Ament-Velasquez S.L."/>
            <person name="Kruys A."/>
            <person name="Hutchinson M.I."/>
            <person name="Powell A.J."/>
            <person name="Barry K."/>
            <person name="Miller A.N."/>
            <person name="Grigoriev I.V."/>
            <person name="Debuchy R."/>
            <person name="Gladieux P."/>
            <person name="Hiltunen Thoren M."/>
            <person name="Johannesson H."/>
        </authorList>
    </citation>
    <scope>NUCLEOTIDE SEQUENCE</scope>
    <source>
        <strain evidence="6">CBS 168.71</strain>
    </source>
</reference>
<dbReference type="GO" id="GO:0050660">
    <property type="term" value="F:flavin adenine dinucleotide binding"/>
    <property type="evidence" value="ECO:0007669"/>
    <property type="project" value="InterPro"/>
</dbReference>
<dbReference type="Gene3D" id="3.30.560.10">
    <property type="entry name" value="Glucose Oxidase, domain 3"/>
    <property type="match status" value="1"/>
</dbReference>
<dbReference type="InterPro" id="IPR012132">
    <property type="entry name" value="GMC_OxRdtase"/>
</dbReference>
<dbReference type="InterPro" id="IPR036188">
    <property type="entry name" value="FAD/NAD-bd_sf"/>
</dbReference>
<dbReference type="Pfam" id="PF00732">
    <property type="entry name" value="GMC_oxred_N"/>
    <property type="match status" value="1"/>
</dbReference>
<dbReference type="PIRSF" id="PIRSF000137">
    <property type="entry name" value="Alcohol_oxidase"/>
    <property type="match status" value="1"/>
</dbReference>
<dbReference type="InterPro" id="IPR007867">
    <property type="entry name" value="GMC_OxRtase_C"/>
</dbReference>
<dbReference type="EMBL" id="JAUEPN010000001">
    <property type="protein sequence ID" value="KAK3301203.1"/>
    <property type="molecule type" value="Genomic_DNA"/>
</dbReference>
<gene>
    <name evidence="6" type="ORF">B0H64DRAFT_382897</name>
</gene>
<evidence type="ECO:0000256" key="2">
    <source>
        <dbReference type="ARBA" id="ARBA00023180"/>
    </source>
</evidence>
<dbReference type="PROSITE" id="PS00624">
    <property type="entry name" value="GMC_OXRED_2"/>
    <property type="match status" value="1"/>
</dbReference>
<keyword evidence="3" id="KW-0274">FAD</keyword>
<feature type="binding site" evidence="3">
    <location>
        <position position="295"/>
    </location>
    <ligand>
        <name>FAD</name>
        <dbReference type="ChEBI" id="CHEBI:57692"/>
    </ligand>
</feature>
<accession>A0AAE0LXH9</accession>
<feature type="domain" description="Glucose-methanol-choline oxidoreductase N-terminal" evidence="5">
    <location>
        <begin position="331"/>
        <end position="345"/>
    </location>
</feature>
<name>A0AAE0LXH9_9PEZI</name>
<comment type="similarity">
    <text evidence="1">Belongs to the GMC oxidoreductase family.</text>
</comment>
<dbReference type="PANTHER" id="PTHR11552:SF138">
    <property type="entry name" value="DEHYDROGENASE PKFF-RELATED"/>
    <property type="match status" value="1"/>
</dbReference>
<dbReference type="AlphaFoldDB" id="A0AAE0LXH9"/>
<feature type="region of interest" description="Disordered" evidence="4">
    <location>
        <begin position="635"/>
        <end position="657"/>
    </location>
</feature>
<sequence>MLFWSAKARAPSIVMAVALAQFLTLLVCVPHASSRLLGSSFGLPIFDIFNVTAPVTFDYIVVGAGTAGIPVAVRLAEAGSTVALIEAGSLHYLGNGNFSQVPLYASAFQHTYAGSLINPIVDWNLTTTPQAGLHRLYPQGKAVGGTSTRSHQAFTFAPKSSYQEWADAVDDQSYSWNNFHPHLIKPINFTAPSSHRFPNSTARFPPHWRGHTSGPLQLTFGNYAWPWASWVKKALTGLGFEENSDGFVGGSLHGVGYQLSTLDATSFTKETSDSSYLNGLGINNQNLVVYANALVTRILFDASKTASGVEFDYGGLQLKMACRKEVIVSAGAFRSPQLLMLSGIGPRAILEQHGIRVVSDLAGVGQNLGDQVCAGISRRVSIPTTAELQWNAEAAVQALRDYGSSPPRGPYTTYAGDLLAFEKLPQIYRRKLPTSIRNSLDLLDADRPELEFVAFSAYGGPQPGFLGSPDGHNWATLAVALSSPFSRGNVTITSARAQDNPLVNPAWMNDPRDAQMALQGFRRLQDILSSTLLQPVLVGHESFPPASVLKTDAQVLEFVKTYANPLFQASGTAKMGRKDDPMAVIDSKARVFGINNVRVVDASSLPVLLPGHIQGTIYGLAEKIADDIIHTDKKTARPRPYSTTDVIPEQVPMGRHD</sequence>
<organism evidence="6 7">
    <name type="scientific">Chaetomium fimeti</name>
    <dbReference type="NCBI Taxonomy" id="1854472"/>
    <lineage>
        <taxon>Eukaryota</taxon>
        <taxon>Fungi</taxon>
        <taxon>Dikarya</taxon>
        <taxon>Ascomycota</taxon>
        <taxon>Pezizomycotina</taxon>
        <taxon>Sordariomycetes</taxon>
        <taxon>Sordariomycetidae</taxon>
        <taxon>Sordariales</taxon>
        <taxon>Chaetomiaceae</taxon>
        <taxon>Chaetomium</taxon>
    </lineage>
</organism>
<dbReference type="GeneID" id="87839855"/>
<dbReference type="Gene3D" id="3.50.50.60">
    <property type="entry name" value="FAD/NAD(P)-binding domain"/>
    <property type="match status" value="1"/>
</dbReference>